<dbReference type="OrthoDB" id="5396211at2"/>
<dbReference type="InterPro" id="IPR044543">
    <property type="entry name" value="YHJQ-like"/>
</dbReference>
<evidence type="ECO:0008006" key="3">
    <source>
        <dbReference type="Google" id="ProtNLM"/>
    </source>
</evidence>
<gene>
    <name evidence="1" type="ORF">GA0061094_0734</name>
</gene>
<dbReference type="CDD" id="cd08026">
    <property type="entry name" value="DUF326"/>
    <property type="match status" value="1"/>
</dbReference>
<accession>A0A0V8HKX3</accession>
<dbReference type="PANTHER" id="PTHR37310:SF1">
    <property type="entry name" value="CYTOPLASMIC PROTEIN"/>
    <property type="match status" value="1"/>
</dbReference>
<sequence>MNASYKQCLTALRNCMEACNVCYHASLKEEQRMMQCIELDRECADICSYAINAIQRSSKFVSGILTLCAEICEACGKECDTHDHRHCKDCAAACFDCAEECRKLV</sequence>
<dbReference type="Proteomes" id="UP000181997">
    <property type="component" value="Unassembled WGS sequence"/>
</dbReference>
<dbReference type="Pfam" id="PF03860">
    <property type="entry name" value="Csp"/>
    <property type="match status" value="1"/>
</dbReference>
<keyword evidence="2" id="KW-1185">Reference proteome</keyword>
<dbReference type="InterPro" id="IPR005560">
    <property type="entry name" value="Csp_YhjQ"/>
</dbReference>
<reference evidence="2" key="1">
    <citation type="submission" date="2016-08" db="EMBL/GenBank/DDBJ databases">
        <authorList>
            <person name="Varghese N."/>
            <person name="Submissions Spin"/>
        </authorList>
    </citation>
    <scope>NUCLEOTIDE SEQUENCE [LARGE SCALE GENOMIC DNA]</scope>
    <source>
        <strain evidence="2">SGD-1123</strain>
    </source>
</reference>
<dbReference type="AlphaFoldDB" id="A0A0V8HKX3"/>
<protein>
    <recommendedName>
        <fullName evidence="3">Four-helix bundle copper-binding protein</fullName>
    </recommendedName>
</protein>
<evidence type="ECO:0000313" key="2">
    <source>
        <dbReference type="Proteomes" id="UP000181997"/>
    </source>
</evidence>
<dbReference type="EMBL" id="FMAU01000001">
    <property type="protein sequence ID" value="SCB82135.1"/>
    <property type="molecule type" value="Genomic_DNA"/>
</dbReference>
<organism evidence="1 2">
    <name type="scientific">[Bacillus] enclensis</name>
    <dbReference type="NCBI Taxonomy" id="1402860"/>
    <lineage>
        <taxon>Bacteria</taxon>
        <taxon>Bacillati</taxon>
        <taxon>Bacillota</taxon>
        <taxon>Bacilli</taxon>
        <taxon>Bacillales</taxon>
        <taxon>Bacillaceae</taxon>
        <taxon>Rossellomorea</taxon>
    </lineage>
</organism>
<evidence type="ECO:0000313" key="1">
    <source>
        <dbReference type="EMBL" id="SCB82135.1"/>
    </source>
</evidence>
<name>A0A0V8HKX3_9BACI</name>
<proteinExistence type="predicted"/>
<dbReference type="PANTHER" id="PTHR37310">
    <property type="entry name" value="CYTOPLASMIC PROTEIN-RELATED"/>
    <property type="match status" value="1"/>
</dbReference>
<dbReference type="Gene3D" id="1.20.1270.360">
    <property type="match status" value="1"/>
</dbReference>
<dbReference type="RefSeq" id="WP_032088043.1">
    <property type="nucleotide sequence ID" value="NZ_FMAU01000001.1"/>
</dbReference>